<name>A0A856MNK4_9CYAN</name>
<protein>
    <submittedName>
        <fullName evidence="2">Uncharacterized protein</fullName>
    </submittedName>
</protein>
<evidence type="ECO:0000313" key="3">
    <source>
        <dbReference type="Proteomes" id="UP000503129"/>
    </source>
</evidence>
<feature type="region of interest" description="Disordered" evidence="1">
    <location>
        <begin position="146"/>
        <end position="165"/>
    </location>
</feature>
<sequence>MMTPLKNAIAIPDDKQAIAKSDFDQQYLEEAATVLKSIVDDSISFQMLADATETILRHAFWLAKQKQKRSVREYRRLLVDYGWKGEEKKYLKIAAAFQKFSPQELAQIEPSTVYRLAQNSNKYKQIIDRLLDLTAITQEAVRSLMREPRTPKEDKPEKPSIWRRTKNGGRYCQIPPIHETDELTGTTLQKMIDNEGLSAQHIVAEAVALRQAYKEGRLTVVEKKVN</sequence>
<organism evidence="2 3">
    <name type="scientific">Brasilonema sennae CENA114</name>
    <dbReference type="NCBI Taxonomy" id="415709"/>
    <lineage>
        <taxon>Bacteria</taxon>
        <taxon>Bacillati</taxon>
        <taxon>Cyanobacteriota</taxon>
        <taxon>Cyanophyceae</taxon>
        <taxon>Nostocales</taxon>
        <taxon>Scytonemataceae</taxon>
        <taxon>Brasilonema</taxon>
        <taxon>Bromeliae group (in: Brasilonema)</taxon>
    </lineage>
</organism>
<dbReference type="Proteomes" id="UP000503129">
    <property type="component" value="Chromosome"/>
</dbReference>
<dbReference type="AlphaFoldDB" id="A0A856MNK4"/>
<dbReference type="RefSeq" id="WP_171977270.1">
    <property type="nucleotide sequence ID" value="NZ_CAWOXK010000001.1"/>
</dbReference>
<keyword evidence="3" id="KW-1185">Reference proteome</keyword>
<accession>A0A856MNK4</accession>
<gene>
    <name evidence="2" type="ORF">DP114_23800</name>
</gene>
<dbReference type="EMBL" id="CP030118">
    <property type="protein sequence ID" value="QDL10516.1"/>
    <property type="molecule type" value="Genomic_DNA"/>
</dbReference>
<reference evidence="2 3" key="1">
    <citation type="submission" date="2018-06" db="EMBL/GenBank/DDBJ databases">
        <title>Comparative genomics of Brasilonema spp. strains.</title>
        <authorList>
            <person name="Alvarenga D.O."/>
            <person name="Fiore M.F."/>
            <person name="Varani A.M."/>
        </authorList>
    </citation>
    <scope>NUCLEOTIDE SEQUENCE [LARGE SCALE GENOMIC DNA]</scope>
    <source>
        <strain evidence="2 3">CENA114</strain>
    </source>
</reference>
<dbReference type="KEGG" id="bsen:DP114_23800"/>
<evidence type="ECO:0000313" key="2">
    <source>
        <dbReference type="EMBL" id="QDL10516.1"/>
    </source>
</evidence>
<feature type="compositionally biased region" description="Basic and acidic residues" evidence="1">
    <location>
        <begin position="146"/>
        <end position="160"/>
    </location>
</feature>
<evidence type="ECO:0000256" key="1">
    <source>
        <dbReference type="SAM" id="MobiDB-lite"/>
    </source>
</evidence>
<proteinExistence type="predicted"/>